<accession>A0A7J8PDN7</accession>
<name>A0A7J8PDN7_GOSRA</name>
<evidence type="ECO:0000313" key="2">
    <source>
        <dbReference type="Proteomes" id="UP000593578"/>
    </source>
</evidence>
<dbReference type="AlphaFoldDB" id="A0A7J8PDN7"/>
<dbReference type="EMBL" id="JABEZZ010000006">
    <property type="protein sequence ID" value="MBA0586972.1"/>
    <property type="molecule type" value="Genomic_DNA"/>
</dbReference>
<reference evidence="1 2" key="1">
    <citation type="journal article" date="2019" name="Genome Biol. Evol.">
        <title>Insights into the evolution of the New World diploid cottons (Gossypium, subgenus Houzingenia) based on genome sequencing.</title>
        <authorList>
            <person name="Grover C.E."/>
            <person name="Arick M.A. 2nd"/>
            <person name="Thrash A."/>
            <person name="Conover J.L."/>
            <person name="Sanders W.S."/>
            <person name="Peterson D.G."/>
            <person name="Frelichowski J.E."/>
            <person name="Scheffler J.A."/>
            <person name="Scheffler B.E."/>
            <person name="Wendel J.F."/>
        </authorList>
    </citation>
    <scope>NUCLEOTIDE SEQUENCE [LARGE SCALE GENOMIC DNA]</scope>
    <source>
        <strain evidence="1">8</strain>
        <tissue evidence="1">Leaf</tissue>
    </source>
</reference>
<evidence type="ECO:0000313" key="1">
    <source>
        <dbReference type="EMBL" id="MBA0586972.1"/>
    </source>
</evidence>
<proteinExistence type="predicted"/>
<sequence length="117" mass="13090">MTASGDETLVEIEALEEMNMETEVNIAVDLGGVQQVVKGEGEVTDQVDQTRIWLLLENPVDKAEMAAELCGLPRWVQDGEPLFRVFRGRCQTQVAKWSVNIGLDRVMIGDVELRDED</sequence>
<protein>
    <submittedName>
        <fullName evidence="1">Uncharacterized protein</fullName>
    </submittedName>
</protein>
<organism evidence="1 2">
    <name type="scientific">Gossypium raimondii</name>
    <name type="common">Peruvian cotton</name>
    <name type="synonym">Gossypium klotzschianum subsp. raimondii</name>
    <dbReference type="NCBI Taxonomy" id="29730"/>
    <lineage>
        <taxon>Eukaryota</taxon>
        <taxon>Viridiplantae</taxon>
        <taxon>Streptophyta</taxon>
        <taxon>Embryophyta</taxon>
        <taxon>Tracheophyta</taxon>
        <taxon>Spermatophyta</taxon>
        <taxon>Magnoliopsida</taxon>
        <taxon>eudicotyledons</taxon>
        <taxon>Gunneridae</taxon>
        <taxon>Pentapetalae</taxon>
        <taxon>rosids</taxon>
        <taxon>malvids</taxon>
        <taxon>Malvales</taxon>
        <taxon>Malvaceae</taxon>
        <taxon>Malvoideae</taxon>
        <taxon>Gossypium</taxon>
    </lineage>
</organism>
<dbReference type="Proteomes" id="UP000593578">
    <property type="component" value="Unassembled WGS sequence"/>
</dbReference>
<gene>
    <name evidence="1" type="ORF">Gorai_000111</name>
</gene>
<comment type="caution">
    <text evidence="1">The sequence shown here is derived from an EMBL/GenBank/DDBJ whole genome shotgun (WGS) entry which is preliminary data.</text>
</comment>